<reference evidence="3" key="1">
    <citation type="submission" date="2011-05" db="EMBL/GenBank/DDBJ databases">
        <title>The genome sequence of Vittaforma corneae strain ATCC 50505.</title>
        <authorList>
            <consortium name="The Broad Institute Genome Sequencing Platform"/>
            <person name="Cuomo C."/>
            <person name="Didier E."/>
            <person name="Bowers L."/>
            <person name="Young S.K."/>
            <person name="Zeng Q."/>
            <person name="Gargeya S."/>
            <person name="Fitzgerald M."/>
            <person name="Haas B."/>
            <person name="Abouelleil A."/>
            <person name="Alvarado L."/>
            <person name="Arachchi H.M."/>
            <person name="Berlin A."/>
            <person name="Chapman S.B."/>
            <person name="Gearin G."/>
            <person name="Goldberg J."/>
            <person name="Griggs A."/>
            <person name="Gujja S."/>
            <person name="Hansen M."/>
            <person name="Heiman D."/>
            <person name="Howarth C."/>
            <person name="Larimer J."/>
            <person name="Lui A."/>
            <person name="MacDonald P.J.P."/>
            <person name="McCowen C."/>
            <person name="Montmayeur A."/>
            <person name="Murphy C."/>
            <person name="Neiman D."/>
            <person name="Pearson M."/>
            <person name="Priest M."/>
            <person name="Roberts A."/>
            <person name="Saif S."/>
            <person name="Shea T."/>
            <person name="Sisk P."/>
            <person name="Stolte C."/>
            <person name="Sykes S."/>
            <person name="Wortman J."/>
            <person name="Nusbaum C."/>
            <person name="Birren B."/>
        </authorList>
    </citation>
    <scope>NUCLEOTIDE SEQUENCE [LARGE SCALE GENOMIC DNA]</scope>
    <source>
        <strain evidence="3">ATCC 50505</strain>
    </source>
</reference>
<proteinExistence type="predicted"/>
<feature type="region of interest" description="Disordered" evidence="1">
    <location>
        <begin position="252"/>
        <end position="274"/>
    </location>
</feature>
<evidence type="ECO:0000313" key="2">
    <source>
        <dbReference type="EMBL" id="ELA41918.1"/>
    </source>
</evidence>
<dbReference type="InParanoid" id="L2GM00"/>
<accession>L2GM00</accession>
<dbReference type="Proteomes" id="UP000011082">
    <property type="component" value="Unassembled WGS sequence"/>
</dbReference>
<feature type="compositionally biased region" description="Basic and acidic residues" evidence="1">
    <location>
        <begin position="264"/>
        <end position="274"/>
    </location>
</feature>
<name>L2GM00_VITCO</name>
<dbReference type="VEuPathDB" id="MicrosporidiaDB:VICG_01102"/>
<keyword evidence="3" id="KW-1185">Reference proteome</keyword>
<dbReference type="GeneID" id="19881813"/>
<evidence type="ECO:0000313" key="3">
    <source>
        <dbReference type="Proteomes" id="UP000011082"/>
    </source>
</evidence>
<evidence type="ECO:0000256" key="1">
    <source>
        <dbReference type="SAM" id="MobiDB-lite"/>
    </source>
</evidence>
<gene>
    <name evidence="2" type="ORF">VICG_01102</name>
</gene>
<dbReference type="RefSeq" id="XP_007604548.1">
    <property type="nucleotide sequence ID" value="XM_007604486.1"/>
</dbReference>
<organism evidence="2 3">
    <name type="scientific">Vittaforma corneae (strain ATCC 50505)</name>
    <name type="common">Microsporidian parasite</name>
    <name type="synonym">Nosema corneum</name>
    <dbReference type="NCBI Taxonomy" id="993615"/>
    <lineage>
        <taxon>Eukaryota</taxon>
        <taxon>Fungi</taxon>
        <taxon>Fungi incertae sedis</taxon>
        <taxon>Microsporidia</taxon>
        <taxon>Nosematidae</taxon>
        <taxon>Vittaforma</taxon>
    </lineage>
</organism>
<protein>
    <submittedName>
        <fullName evidence="2">Uncharacterized protein</fullName>
    </submittedName>
</protein>
<dbReference type="HOGENOM" id="CLU_894887_0_0_1"/>
<sequence>MEAIFTDNEEELKKLSLNINKKDIKARLRQSIISNSPKIYDQLLKSRNVETQIAIVNIIIKAMNKEDIRSSNLLNVHNKRILSVQKNNKNSLLSFLKEFSMIEPECRVVGVEVDLFKIRDREINGGFLFMGDENFRFQKDNEVVIIQFKSIENVLFNGIDLTILATEGRKVEIKFMYKQDLGKFKERVMCKFTQADAEESIMVEIGKKVTFSPEIKVKEKVYGHDSISNRFNAEKEDENHIEDEFNISPVKSENKLSAVSSPREGSDDRTVHLNSPKERLSGKTQHFCDKMPIKNTRRPISKDKSRCKIVK</sequence>
<dbReference type="AlphaFoldDB" id="L2GM00"/>
<dbReference type="EMBL" id="JH370137">
    <property type="protein sequence ID" value="ELA41918.1"/>
    <property type="molecule type" value="Genomic_DNA"/>
</dbReference>